<proteinExistence type="predicted"/>
<accession>A0A4Y2M7P7</accession>
<organism evidence="1 2">
    <name type="scientific">Araneus ventricosus</name>
    <name type="common">Orbweaver spider</name>
    <name type="synonym">Epeira ventricosa</name>
    <dbReference type="NCBI Taxonomy" id="182803"/>
    <lineage>
        <taxon>Eukaryota</taxon>
        <taxon>Metazoa</taxon>
        <taxon>Ecdysozoa</taxon>
        <taxon>Arthropoda</taxon>
        <taxon>Chelicerata</taxon>
        <taxon>Arachnida</taxon>
        <taxon>Araneae</taxon>
        <taxon>Araneomorphae</taxon>
        <taxon>Entelegynae</taxon>
        <taxon>Araneoidea</taxon>
        <taxon>Araneidae</taxon>
        <taxon>Araneus</taxon>
    </lineage>
</organism>
<protein>
    <recommendedName>
        <fullName evidence="3">Reverse transcriptase domain-containing protein</fullName>
    </recommendedName>
</protein>
<dbReference type="EMBL" id="BGPR01202505">
    <property type="protein sequence ID" value="GBN21677.1"/>
    <property type="molecule type" value="Genomic_DNA"/>
</dbReference>
<sequence>MAIYLDIQGAFDHMQYSSIRNRLYEIKFPSHTTETLKDTLNDRKVTVQTSQGPVTSISEERQRNVHLQAFANDFIFVISKPTGAKPKTTVQAALTKFQH</sequence>
<gene>
    <name evidence="1" type="ORF">AVEN_212942_1</name>
</gene>
<evidence type="ECO:0000313" key="2">
    <source>
        <dbReference type="Proteomes" id="UP000499080"/>
    </source>
</evidence>
<evidence type="ECO:0000313" key="1">
    <source>
        <dbReference type="EMBL" id="GBN21677.1"/>
    </source>
</evidence>
<dbReference type="AlphaFoldDB" id="A0A4Y2M7P7"/>
<dbReference type="OrthoDB" id="410104at2759"/>
<comment type="caution">
    <text evidence="1">The sequence shown here is derived from an EMBL/GenBank/DDBJ whole genome shotgun (WGS) entry which is preliminary data.</text>
</comment>
<reference evidence="1 2" key="1">
    <citation type="journal article" date="2019" name="Sci. Rep.">
        <title>Orb-weaving spider Araneus ventricosus genome elucidates the spidroin gene catalogue.</title>
        <authorList>
            <person name="Kono N."/>
            <person name="Nakamura H."/>
            <person name="Ohtoshi R."/>
            <person name="Moran D.A.P."/>
            <person name="Shinohara A."/>
            <person name="Yoshida Y."/>
            <person name="Fujiwara M."/>
            <person name="Mori M."/>
            <person name="Tomita M."/>
            <person name="Arakawa K."/>
        </authorList>
    </citation>
    <scope>NUCLEOTIDE SEQUENCE [LARGE SCALE GENOMIC DNA]</scope>
</reference>
<name>A0A4Y2M7P7_ARAVE</name>
<dbReference type="Proteomes" id="UP000499080">
    <property type="component" value="Unassembled WGS sequence"/>
</dbReference>
<keyword evidence="2" id="KW-1185">Reference proteome</keyword>
<evidence type="ECO:0008006" key="3">
    <source>
        <dbReference type="Google" id="ProtNLM"/>
    </source>
</evidence>